<evidence type="ECO:0000313" key="2">
    <source>
        <dbReference type="Proteomes" id="UP000054908"/>
    </source>
</evidence>
<keyword evidence="2" id="KW-1185">Reference proteome</keyword>
<sequence length="50" mass="5968">MECMGYLANLYTFHNENDWKIGLSFFEKRVHPLLDLFKLFCTNGEMHAEI</sequence>
<gene>
    <name evidence="1" type="ORF">Lmac_1113</name>
</gene>
<reference evidence="1 2" key="1">
    <citation type="submission" date="2015-11" db="EMBL/GenBank/DDBJ databases">
        <title>Genomic analysis of 38 Legionella species identifies large and diverse effector repertoires.</title>
        <authorList>
            <person name="Burstein D."/>
            <person name="Amaro F."/>
            <person name="Zusman T."/>
            <person name="Lifshitz Z."/>
            <person name="Cohen O."/>
            <person name="Gilbert J.A."/>
            <person name="Pupko T."/>
            <person name="Shuman H.A."/>
            <person name="Segal G."/>
        </authorList>
    </citation>
    <scope>NUCLEOTIDE SEQUENCE [LARGE SCALE GENOMIC DNA]</scope>
    <source>
        <strain evidence="1 2">PX-1-G2-E2</strain>
    </source>
</reference>
<dbReference type="PATRIC" id="fig|466.6.peg.1184"/>
<dbReference type="EMBL" id="LNYL01000027">
    <property type="protein sequence ID" value="KTD28054.1"/>
    <property type="molecule type" value="Genomic_DNA"/>
</dbReference>
<evidence type="ECO:0000313" key="1">
    <source>
        <dbReference type="EMBL" id="KTD28054.1"/>
    </source>
</evidence>
<proteinExistence type="predicted"/>
<accession>A0A0W0W7Z3</accession>
<dbReference type="AlphaFoldDB" id="A0A0W0W7Z3"/>
<name>A0A0W0W7Z3_9GAMM</name>
<protein>
    <submittedName>
        <fullName evidence="1">Uncharacterized protein</fullName>
    </submittedName>
</protein>
<comment type="caution">
    <text evidence="1">The sequence shown here is derived from an EMBL/GenBank/DDBJ whole genome shotgun (WGS) entry which is preliminary data.</text>
</comment>
<organism evidence="1 2">
    <name type="scientific">Legionella maceachernii</name>
    <dbReference type="NCBI Taxonomy" id="466"/>
    <lineage>
        <taxon>Bacteria</taxon>
        <taxon>Pseudomonadati</taxon>
        <taxon>Pseudomonadota</taxon>
        <taxon>Gammaproteobacteria</taxon>
        <taxon>Legionellales</taxon>
        <taxon>Legionellaceae</taxon>
        <taxon>Legionella</taxon>
    </lineage>
</organism>
<dbReference type="Proteomes" id="UP000054908">
    <property type="component" value="Unassembled WGS sequence"/>
</dbReference>